<keyword evidence="2" id="KW-1185">Reference proteome</keyword>
<evidence type="ECO:0000256" key="1">
    <source>
        <dbReference type="SAM" id="MobiDB-lite"/>
    </source>
</evidence>
<feature type="region of interest" description="Disordered" evidence="1">
    <location>
        <begin position="85"/>
        <end position="136"/>
    </location>
</feature>
<organism evidence="2 3">
    <name type="scientific">Romanomermis culicivorax</name>
    <name type="common">Nematode worm</name>
    <dbReference type="NCBI Taxonomy" id="13658"/>
    <lineage>
        <taxon>Eukaryota</taxon>
        <taxon>Metazoa</taxon>
        <taxon>Ecdysozoa</taxon>
        <taxon>Nematoda</taxon>
        <taxon>Enoplea</taxon>
        <taxon>Dorylaimia</taxon>
        <taxon>Mermithida</taxon>
        <taxon>Mermithoidea</taxon>
        <taxon>Mermithidae</taxon>
        <taxon>Romanomermis</taxon>
    </lineage>
</organism>
<feature type="compositionally biased region" description="Low complexity" evidence="1">
    <location>
        <begin position="88"/>
        <end position="115"/>
    </location>
</feature>
<evidence type="ECO:0000313" key="2">
    <source>
        <dbReference type="Proteomes" id="UP000887565"/>
    </source>
</evidence>
<dbReference type="AlphaFoldDB" id="A0A915IAD4"/>
<feature type="compositionally biased region" description="Acidic residues" evidence="1">
    <location>
        <begin position="116"/>
        <end position="135"/>
    </location>
</feature>
<protein>
    <submittedName>
        <fullName evidence="3">Uncharacterized protein</fullName>
    </submittedName>
</protein>
<name>A0A915IAD4_ROMCU</name>
<dbReference type="Proteomes" id="UP000887565">
    <property type="component" value="Unplaced"/>
</dbReference>
<evidence type="ECO:0000313" key="3">
    <source>
        <dbReference type="WBParaSite" id="nRc.2.0.1.t10733-RA"/>
    </source>
</evidence>
<sequence length="163" mass="18034">MRLRTSKIAEIHVQAIYNLQFISTLESLEFSSITSIGSYKILSEEKIKLVEILHKSQISPFGFLRLTRATLLSLAADDRRFRLFLTPSSPSSSDADQSGSSSSSSTKSYTSSLMASDDDESDDDEEEEDDDEDDDIVRRFKTGFLVGKSLVTTADGSAEIESK</sequence>
<proteinExistence type="predicted"/>
<dbReference type="WBParaSite" id="nRc.2.0.1.t10733-RA">
    <property type="protein sequence ID" value="nRc.2.0.1.t10733-RA"/>
    <property type="gene ID" value="nRc.2.0.1.g10733"/>
</dbReference>
<accession>A0A915IAD4</accession>
<reference evidence="3" key="1">
    <citation type="submission" date="2022-11" db="UniProtKB">
        <authorList>
            <consortium name="WormBaseParasite"/>
        </authorList>
    </citation>
    <scope>IDENTIFICATION</scope>
</reference>